<comment type="subunit">
    <text evidence="1 10">Homodimer.</text>
</comment>
<sequence>MKEFLFLKLLRVVPRVQTSSLLGTGFFVFSSEDLEGNVMTTQEQNLDPQLQAEIDRQLATIRRGAVEIIPEDELKAKLKKALTKGKPLHIKLGLDPSAPDIHLGHTVVLQKMRQFQDLGHHVTIIIGDYTGMIGDPTGKSETRKQLTPEQVKENAQTYVTQLYKVLDQQKTSIRYNSEWLAPMNFADVIGLAAKTTVARMLERDDFEKRYNSQQPISLHEFFYPLMQGYDSVALECDVELGGTDQKFNLLMGRMLQKEYGKEQQIILTMPLIEGLDGVQKMSKSLGNYIGIDEAPNEMYGKTMSIPDELMAKYYELVTDLPTEEVEAIKRGFASGELHPRDLKMRLGREIVRMYHGEEAAQAAEENFKTIFQKRALPTDIPEVTVEAGTVWVVKLLVDLGMAPSNGEARRLVQQGGVKINEEKVDAADAQIELADGMVIQAGKRKFAKIKLG</sequence>
<dbReference type="SUPFAM" id="SSF52374">
    <property type="entry name" value="Nucleotidylyl transferase"/>
    <property type="match status" value="1"/>
</dbReference>
<dbReference type="FunFam" id="3.40.50.620:FF:000061">
    <property type="entry name" value="Tyrosine--tRNA ligase"/>
    <property type="match status" value="1"/>
</dbReference>
<keyword evidence="6 11" id="KW-0694">RNA-binding</keyword>
<dbReference type="EC" id="6.1.1.1" evidence="10"/>
<evidence type="ECO:0000256" key="4">
    <source>
        <dbReference type="ARBA" id="ARBA00022741"/>
    </source>
</evidence>
<dbReference type="PRINTS" id="PR01040">
    <property type="entry name" value="TRNASYNTHTYR"/>
</dbReference>
<dbReference type="CDD" id="cd00165">
    <property type="entry name" value="S4"/>
    <property type="match status" value="1"/>
</dbReference>
<comment type="function">
    <text evidence="10">Catalyzes the attachment of tyrosine to tRNA(Tyr) in a two-step reaction: tyrosine is first activated by ATP to form Tyr-AMP and then transferred to the acceptor end of tRNA(Tyr).</text>
</comment>
<evidence type="ECO:0000256" key="5">
    <source>
        <dbReference type="ARBA" id="ARBA00022840"/>
    </source>
</evidence>
<dbReference type="InterPro" id="IPR024108">
    <property type="entry name" value="Tyr-tRNA-ligase_bac_2"/>
</dbReference>
<gene>
    <name evidence="10" type="primary">tyrS</name>
    <name evidence="13" type="ORF">CIG75_06050</name>
</gene>
<dbReference type="InterPro" id="IPR001412">
    <property type="entry name" value="aa-tRNA-synth_I_CS"/>
</dbReference>
<dbReference type="InterPro" id="IPR002942">
    <property type="entry name" value="S4_RNA-bd"/>
</dbReference>
<keyword evidence="14" id="KW-1185">Reference proteome</keyword>
<accession>A0A223D6Z3</accession>
<dbReference type="KEGG" id="tab:CIG75_06050"/>
<dbReference type="InterPro" id="IPR014729">
    <property type="entry name" value="Rossmann-like_a/b/a_fold"/>
</dbReference>
<dbReference type="Gene3D" id="3.10.290.10">
    <property type="entry name" value="RNA-binding S4 domain"/>
    <property type="match status" value="1"/>
</dbReference>
<dbReference type="PANTHER" id="PTHR11766">
    <property type="entry name" value="TYROSYL-TRNA SYNTHETASE"/>
    <property type="match status" value="1"/>
</dbReference>
<keyword evidence="3 10" id="KW-0436">Ligase</keyword>
<dbReference type="InterPro" id="IPR024088">
    <property type="entry name" value="Tyr-tRNA-ligase_bac-type"/>
</dbReference>
<dbReference type="GO" id="GO:0003723">
    <property type="term" value="F:RNA binding"/>
    <property type="evidence" value="ECO:0007669"/>
    <property type="project" value="UniProtKB-KW"/>
</dbReference>
<dbReference type="GO" id="GO:0005829">
    <property type="term" value="C:cytosol"/>
    <property type="evidence" value="ECO:0007669"/>
    <property type="project" value="TreeGrafter"/>
</dbReference>
<comment type="subcellular location">
    <subcellularLocation>
        <location evidence="10">Cytoplasm</location>
    </subcellularLocation>
</comment>
<dbReference type="PANTHER" id="PTHR11766:SF1">
    <property type="entry name" value="TYROSINE--TRNA LIGASE"/>
    <property type="match status" value="1"/>
</dbReference>
<dbReference type="InterPro" id="IPR002305">
    <property type="entry name" value="aa-tRNA-synth_Ic"/>
</dbReference>
<proteinExistence type="inferred from homology"/>
<evidence type="ECO:0000256" key="1">
    <source>
        <dbReference type="ARBA" id="ARBA00011738"/>
    </source>
</evidence>
<evidence type="ECO:0000256" key="11">
    <source>
        <dbReference type="PROSITE-ProRule" id="PRU00182"/>
    </source>
</evidence>
<dbReference type="CDD" id="cd00805">
    <property type="entry name" value="TyrRS_core"/>
    <property type="match status" value="1"/>
</dbReference>
<dbReference type="SUPFAM" id="SSF55174">
    <property type="entry name" value="Alpha-L RNA-binding motif"/>
    <property type="match status" value="1"/>
</dbReference>
<evidence type="ECO:0000259" key="12">
    <source>
        <dbReference type="SMART" id="SM00363"/>
    </source>
</evidence>
<evidence type="ECO:0000256" key="2">
    <source>
        <dbReference type="ARBA" id="ARBA00022490"/>
    </source>
</evidence>
<comment type="catalytic activity">
    <reaction evidence="9 10">
        <text>tRNA(Tyr) + L-tyrosine + ATP = L-tyrosyl-tRNA(Tyr) + AMP + diphosphate + H(+)</text>
        <dbReference type="Rhea" id="RHEA:10220"/>
        <dbReference type="Rhea" id="RHEA-COMP:9706"/>
        <dbReference type="Rhea" id="RHEA-COMP:9707"/>
        <dbReference type="ChEBI" id="CHEBI:15378"/>
        <dbReference type="ChEBI" id="CHEBI:30616"/>
        <dbReference type="ChEBI" id="CHEBI:33019"/>
        <dbReference type="ChEBI" id="CHEBI:58315"/>
        <dbReference type="ChEBI" id="CHEBI:78442"/>
        <dbReference type="ChEBI" id="CHEBI:78536"/>
        <dbReference type="ChEBI" id="CHEBI:456215"/>
        <dbReference type="EC" id="6.1.1.1"/>
    </reaction>
</comment>
<feature type="domain" description="RNA-binding S4" evidence="12">
    <location>
        <begin position="390"/>
        <end position="450"/>
    </location>
</feature>
<keyword evidence="2 10" id="KW-0963">Cytoplasm</keyword>
<protein>
    <recommendedName>
        <fullName evidence="10">Tyrosine--tRNA ligase</fullName>
        <ecNumber evidence="10">6.1.1.1</ecNumber>
    </recommendedName>
    <alternativeName>
        <fullName evidence="10">Tyrosyl-tRNA synthetase</fullName>
        <shortName evidence="10">TyrRS</shortName>
    </alternativeName>
</protein>
<dbReference type="NCBIfam" id="TIGR00234">
    <property type="entry name" value="tyrS"/>
    <property type="match status" value="1"/>
</dbReference>
<evidence type="ECO:0000256" key="8">
    <source>
        <dbReference type="ARBA" id="ARBA00023146"/>
    </source>
</evidence>
<dbReference type="AlphaFoldDB" id="A0A223D6Z3"/>
<dbReference type="Pfam" id="PF00579">
    <property type="entry name" value="tRNA-synt_1b"/>
    <property type="match status" value="1"/>
</dbReference>
<evidence type="ECO:0000256" key="9">
    <source>
        <dbReference type="ARBA" id="ARBA00048248"/>
    </source>
</evidence>
<keyword evidence="5 10" id="KW-0067">ATP-binding</keyword>
<feature type="short sequence motif" description="'KMSKS' region" evidence="10">
    <location>
        <begin position="280"/>
        <end position="284"/>
    </location>
</feature>
<evidence type="ECO:0000256" key="7">
    <source>
        <dbReference type="ARBA" id="ARBA00022917"/>
    </source>
</evidence>
<dbReference type="PROSITE" id="PS50889">
    <property type="entry name" value="S4"/>
    <property type="match status" value="1"/>
</dbReference>
<evidence type="ECO:0000313" key="13">
    <source>
        <dbReference type="EMBL" id="ASS77134.1"/>
    </source>
</evidence>
<feature type="short sequence motif" description="'HIGH' region" evidence="10">
    <location>
        <begin position="96"/>
        <end position="105"/>
    </location>
</feature>
<dbReference type="InterPro" id="IPR002307">
    <property type="entry name" value="Tyr-tRNA-ligase"/>
</dbReference>
<keyword evidence="7 10" id="KW-0648">Protein biosynthesis</keyword>
<evidence type="ECO:0000313" key="14">
    <source>
        <dbReference type="Proteomes" id="UP000214688"/>
    </source>
</evidence>
<keyword evidence="8 10" id="KW-0030">Aminoacyl-tRNA synthetase</keyword>
<evidence type="ECO:0000256" key="10">
    <source>
        <dbReference type="HAMAP-Rule" id="MF_02007"/>
    </source>
</evidence>
<dbReference type="PROSITE" id="PS00178">
    <property type="entry name" value="AA_TRNA_LIGASE_I"/>
    <property type="match status" value="1"/>
</dbReference>
<dbReference type="GO" id="GO:0006437">
    <property type="term" value="P:tyrosyl-tRNA aminoacylation"/>
    <property type="evidence" value="ECO:0007669"/>
    <property type="project" value="UniProtKB-UniRule"/>
</dbReference>
<dbReference type="Gene3D" id="1.10.240.10">
    <property type="entry name" value="Tyrosyl-Transfer RNA Synthetase"/>
    <property type="match status" value="1"/>
</dbReference>
<comment type="similarity">
    <text evidence="10">Belongs to the class-I aminoacyl-tRNA synthetase family. TyrS type 2 subfamily.</text>
</comment>
<dbReference type="HAMAP" id="MF_02007">
    <property type="entry name" value="Tyr_tRNA_synth_type2"/>
    <property type="match status" value="1"/>
</dbReference>
<evidence type="ECO:0000256" key="3">
    <source>
        <dbReference type="ARBA" id="ARBA00022598"/>
    </source>
</evidence>
<dbReference type="FunFam" id="3.10.290.10:FF:000022">
    <property type="entry name" value="Tyrosine--tRNA ligase"/>
    <property type="match status" value="1"/>
</dbReference>
<reference evidence="13 14" key="1">
    <citation type="journal article" date="2015" name="Int. J. Syst. Evol. Microbiol.">
        <title>Tumebacillus algifaecis sp. nov., isolated from decomposing algal scum.</title>
        <authorList>
            <person name="Wu Y.F."/>
            <person name="Zhang B."/>
            <person name="Xing P."/>
            <person name="Wu Q.L."/>
            <person name="Liu S.J."/>
        </authorList>
    </citation>
    <scope>NUCLEOTIDE SEQUENCE [LARGE SCALE GENOMIC DNA]</scope>
    <source>
        <strain evidence="13 14">THMBR28</strain>
    </source>
</reference>
<evidence type="ECO:0000256" key="6">
    <source>
        <dbReference type="ARBA" id="ARBA00022884"/>
    </source>
</evidence>
<dbReference type="Proteomes" id="UP000214688">
    <property type="component" value="Chromosome"/>
</dbReference>
<dbReference type="Pfam" id="PF22421">
    <property type="entry name" value="SYY_C-terminal"/>
    <property type="match status" value="1"/>
</dbReference>
<organism evidence="13 14">
    <name type="scientific">Tumebacillus algifaecis</name>
    <dbReference type="NCBI Taxonomy" id="1214604"/>
    <lineage>
        <taxon>Bacteria</taxon>
        <taxon>Bacillati</taxon>
        <taxon>Bacillota</taxon>
        <taxon>Bacilli</taxon>
        <taxon>Bacillales</taxon>
        <taxon>Alicyclobacillaceae</taxon>
        <taxon>Tumebacillus</taxon>
    </lineage>
</organism>
<dbReference type="Gene3D" id="3.40.50.620">
    <property type="entry name" value="HUPs"/>
    <property type="match status" value="1"/>
</dbReference>
<name>A0A223D6Z3_9BACL</name>
<feature type="binding site" evidence="10">
    <location>
        <position position="283"/>
    </location>
    <ligand>
        <name>ATP</name>
        <dbReference type="ChEBI" id="CHEBI:30616"/>
    </ligand>
</feature>
<dbReference type="GO" id="GO:0004831">
    <property type="term" value="F:tyrosine-tRNA ligase activity"/>
    <property type="evidence" value="ECO:0007669"/>
    <property type="project" value="UniProtKB-UniRule"/>
</dbReference>
<dbReference type="SMART" id="SM00363">
    <property type="entry name" value="S4"/>
    <property type="match status" value="1"/>
</dbReference>
<dbReference type="GO" id="GO:0005524">
    <property type="term" value="F:ATP binding"/>
    <property type="evidence" value="ECO:0007669"/>
    <property type="project" value="UniProtKB-UniRule"/>
</dbReference>
<dbReference type="InterPro" id="IPR036986">
    <property type="entry name" value="S4_RNA-bd_sf"/>
</dbReference>
<dbReference type="InterPro" id="IPR054608">
    <property type="entry name" value="SYY-like_C"/>
</dbReference>
<keyword evidence="4 10" id="KW-0547">Nucleotide-binding</keyword>
<dbReference type="EMBL" id="CP022657">
    <property type="protein sequence ID" value="ASS77134.1"/>
    <property type="molecule type" value="Genomic_DNA"/>
</dbReference>
<dbReference type="FunFam" id="1.10.240.10:FF:000006">
    <property type="entry name" value="Tyrosine--tRNA ligase"/>
    <property type="match status" value="1"/>
</dbReference>